<evidence type="ECO:0000256" key="1">
    <source>
        <dbReference type="SAM" id="SignalP"/>
    </source>
</evidence>
<name>A0ABR1JAL9_9AGAR</name>
<keyword evidence="1" id="KW-0732">Signal</keyword>
<feature type="signal peptide" evidence="1">
    <location>
        <begin position="1"/>
        <end position="18"/>
    </location>
</feature>
<accession>A0ABR1JAL9</accession>
<proteinExistence type="predicted"/>
<feature type="chain" id="PRO_5047167681" evidence="1">
    <location>
        <begin position="19"/>
        <end position="138"/>
    </location>
</feature>
<gene>
    <name evidence="2" type="ORF">VKT23_011896</name>
</gene>
<reference evidence="2 3" key="1">
    <citation type="submission" date="2024-01" db="EMBL/GenBank/DDBJ databases">
        <title>A draft genome for the cacao thread blight pathogen Marasmiellus scandens.</title>
        <authorList>
            <person name="Baruah I.K."/>
            <person name="Leung J."/>
            <person name="Bukari Y."/>
            <person name="Amoako-Attah I."/>
            <person name="Meinhardt L.W."/>
            <person name="Bailey B.A."/>
            <person name="Cohen S.P."/>
        </authorList>
    </citation>
    <scope>NUCLEOTIDE SEQUENCE [LARGE SCALE GENOMIC DNA]</scope>
    <source>
        <strain evidence="2 3">GH-19</strain>
    </source>
</reference>
<organism evidence="2 3">
    <name type="scientific">Marasmiellus scandens</name>
    <dbReference type="NCBI Taxonomy" id="2682957"/>
    <lineage>
        <taxon>Eukaryota</taxon>
        <taxon>Fungi</taxon>
        <taxon>Dikarya</taxon>
        <taxon>Basidiomycota</taxon>
        <taxon>Agaricomycotina</taxon>
        <taxon>Agaricomycetes</taxon>
        <taxon>Agaricomycetidae</taxon>
        <taxon>Agaricales</taxon>
        <taxon>Marasmiineae</taxon>
        <taxon>Omphalotaceae</taxon>
        <taxon>Marasmiellus</taxon>
    </lineage>
</organism>
<protein>
    <submittedName>
        <fullName evidence="2">Uncharacterized protein</fullName>
    </submittedName>
</protein>
<evidence type="ECO:0000313" key="3">
    <source>
        <dbReference type="Proteomes" id="UP001498398"/>
    </source>
</evidence>
<evidence type="ECO:0000313" key="2">
    <source>
        <dbReference type="EMBL" id="KAK7453215.1"/>
    </source>
</evidence>
<sequence length="138" mass="14560">MFFLKSFVIAAAVALVSGTPAVENRAGDLISRQNGNNCQNFIGDCFQNGRSKTTTLHKRHPTNTGTQSQVARVCLSTRVTPLEPALQAHSTAAPAQSAAVVLASLVVVGRMDATASRAHALLEHSRAALATNREKHSA</sequence>
<dbReference type="Proteomes" id="UP001498398">
    <property type="component" value="Unassembled WGS sequence"/>
</dbReference>
<comment type="caution">
    <text evidence="2">The sequence shown here is derived from an EMBL/GenBank/DDBJ whole genome shotgun (WGS) entry which is preliminary data.</text>
</comment>
<dbReference type="EMBL" id="JBANRG010000027">
    <property type="protein sequence ID" value="KAK7453215.1"/>
    <property type="molecule type" value="Genomic_DNA"/>
</dbReference>
<keyword evidence="3" id="KW-1185">Reference proteome</keyword>